<feature type="non-terminal residue" evidence="1">
    <location>
        <position position="1"/>
    </location>
</feature>
<keyword evidence="2" id="KW-1185">Reference proteome</keyword>
<sequence>QLTLEQGLNMLNDRNDLIIEHQRSTISLTEKTNDLFRQGIELMSLNEQGTPYEKKRINEILIEWNSRISISSMCKSWMKERPTVSSENLTFIVYNVEGLNMHITDIDILINNYRPHLFMLTGVGTATRNLPTFQDYSGVAQSGSNSYGGVAILYNMK</sequence>
<reference evidence="1" key="1">
    <citation type="submission" date="2021-02" db="EMBL/GenBank/DDBJ databases">
        <authorList>
            <person name="Nowell W R."/>
        </authorList>
    </citation>
    <scope>NUCLEOTIDE SEQUENCE</scope>
</reference>
<evidence type="ECO:0000313" key="1">
    <source>
        <dbReference type="EMBL" id="CAF4739906.1"/>
    </source>
</evidence>
<name>A0A821KK35_9BILA</name>
<dbReference type="AlphaFoldDB" id="A0A821KK35"/>
<dbReference type="Proteomes" id="UP000663873">
    <property type="component" value="Unassembled WGS sequence"/>
</dbReference>
<protein>
    <submittedName>
        <fullName evidence="1">Uncharacterized protein</fullName>
    </submittedName>
</protein>
<comment type="caution">
    <text evidence="1">The sequence shown here is derived from an EMBL/GenBank/DDBJ whole genome shotgun (WGS) entry which is preliminary data.</text>
</comment>
<accession>A0A821KK35</accession>
<organism evidence="1 2">
    <name type="scientific">Rotaria socialis</name>
    <dbReference type="NCBI Taxonomy" id="392032"/>
    <lineage>
        <taxon>Eukaryota</taxon>
        <taxon>Metazoa</taxon>
        <taxon>Spiralia</taxon>
        <taxon>Gnathifera</taxon>
        <taxon>Rotifera</taxon>
        <taxon>Eurotatoria</taxon>
        <taxon>Bdelloidea</taxon>
        <taxon>Philodinida</taxon>
        <taxon>Philodinidae</taxon>
        <taxon>Rotaria</taxon>
    </lineage>
</organism>
<dbReference type="EMBL" id="CAJOBP010039073">
    <property type="protein sequence ID" value="CAF4739906.1"/>
    <property type="molecule type" value="Genomic_DNA"/>
</dbReference>
<evidence type="ECO:0000313" key="2">
    <source>
        <dbReference type="Proteomes" id="UP000663873"/>
    </source>
</evidence>
<gene>
    <name evidence="1" type="ORF">UJA718_LOCUS38306</name>
</gene>
<proteinExistence type="predicted"/>